<dbReference type="InterPro" id="IPR007278">
    <property type="entry name" value="DUF397"/>
</dbReference>
<evidence type="ECO:0000313" key="3">
    <source>
        <dbReference type="Proteomes" id="UP000259636"/>
    </source>
</evidence>
<name>A0A385DFE0_9ACTN</name>
<reference evidence="2 3" key="1">
    <citation type="submission" date="2018-08" db="EMBL/GenBank/DDBJ databases">
        <authorList>
            <person name="Ferrada E.E."/>
            <person name="Latorre B.A."/>
        </authorList>
    </citation>
    <scope>NUCLEOTIDE SEQUENCE [LARGE SCALE GENOMIC DNA]</scope>
    <source>
        <strain evidence="2 3">VK-A60T</strain>
    </source>
</reference>
<dbReference type="KEGG" id="sky:D0C37_22705"/>
<feature type="domain" description="DUF397" evidence="1">
    <location>
        <begin position="13"/>
        <end position="67"/>
    </location>
</feature>
<dbReference type="Pfam" id="PF04149">
    <property type="entry name" value="DUF397"/>
    <property type="match status" value="1"/>
</dbReference>
<dbReference type="EMBL" id="CP031742">
    <property type="protein sequence ID" value="AXQ57135.1"/>
    <property type="molecule type" value="Genomic_DNA"/>
</dbReference>
<organism evidence="2 3">
    <name type="scientific">Streptomyces koyangensis</name>
    <dbReference type="NCBI Taxonomy" id="188770"/>
    <lineage>
        <taxon>Bacteria</taxon>
        <taxon>Bacillati</taxon>
        <taxon>Actinomycetota</taxon>
        <taxon>Actinomycetes</taxon>
        <taxon>Kitasatosporales</taxon>
        <taxon>Streptomycetaceae</taxon>
        <taxon>Streptomyces</taxon>
        <taxon>Streptomyces aurantiacus group</taxon>
    </lineage>
</organism>
<dbReference type="AlphaFoldDB" id="A0A385DFE0"/>
<dbReference type="Proteomes" id="UP000259636">
    <property type="component" value="Chromosome"/>
</dbReference>
<evidence type="ECO:0000259" key="1">
    <source>
        <dbReference type="Pfam" id="PF04149"/>
    </source>
</evidence>
<gene>
    <name evidence="2" type="ORF">D0C37_22705</name>
</gene>
<proteinExistence type="predicted"/>
<accession>A0A385DFE0</accession>
<dbReference type="RefSeq" id="WP_101280974.1">
    <property type="nucleotide sequence ID" value="NZ_CP031742.1"/>
</dbReference>
<dbReference type="GeneID" id="300116952"/>
<protein>
    <submittedName>
        <fullName evidence="2">DUF397 domain-containing protein</fullName>
    </submittedName>
</protein>
<evidence type="ECO:0000313" key="2">
    <source>
        <dbReference type="EMBL" id="AXQ57135.1"/>
    </source>
</evidence>
<sequence length="72" mass="7784">MNHAENAATLPVTWWKSSRSEAGAQCVECAIVDPHQHLAALRDSKNPTGPALLLPYDTVNTFVTALKRGALK</sequence>